<dbReference type="InterPro" id="IPR011990">
    <property type="entry name" value="TPR-like_helical_dom_sf"/>
</dbReference>
<evidence type="ECO:0008006" key="5">
    <source>
        <dbReference type="Google" id="ProtNLM"/>
    </source>
</evidence>
<reference evidence="4" key="1">
    <citation type="journal article" date="2019" name="Int. J. Syst. Evol. Microbiol.">
        <title>The Global Catalogue of Microorganisms (GCM) 10K type strain sequencing project: providing services to taxonomists for standard genome sequencing and annotation.</title>
        <authorList>
            <consortium name="The Broad Institute Genomics Platform"/>
            <consortium name="The Broad Institute Genome Sequencing Center for Infectious Disease"/>
            <person name="Wu L."/>
            <person name="Ma J."/>
        </authorList>
    </citation>
    <scope>NUCLEOTIDE SEQUENCE [LARGE SCALE GENOMIC DNA]</scope>
    <source>
        <strain evidence="4">CGMCC 4.7152</strain>
    </source>
</reference>
<dbReference type="Proteomes" id="UP001595912">
    <property type="component" value="Unassembled WGS sequence"/>
</dbReference>
<dbReference type="RefSeq" id="WP_380127722.1">
    <property type="nucleotide sequence ID" value="NZ_JBHSIU010000111.1"/>
</dbReference>
<evidence type="ECO:0000313" key="4">
    <source>
        <dbReference type="Proteomes" id="UP001595912"/>
    </source>
</evidence>
<dbReference type="Gene3D" id="1.25.40.10">
    <property type="entry name" value="Tetratricopeptide repeat domain"/>
    <property type="match status" value="1"/>
</dbReference>
<proteinExistence type="predicted"/>
<feature type="region of interest" description="Disordered" evidence="1">
    <location>
        <begin position="230"/>
        <end position="263"/>
    </location>
</feature>
<name>A0ABV9WFP5_9ACTN</name>
<sequence>MTGGAKHAAPETPTALVDQAGARLDAYDFTGAYQLLVEVRSLLEHGVAVQDVDAVDATRMLADTLLALGQPDRVADVVAELAARPGLGPYQSAMLTITQARLLTAQDQLDEAAACYRDIIDRGTSGPERMRWPVLLATAGAAAVTAAQGRPATAEPALTQAYTRLAEEYGTSHPDVVRVGIQLVQVRKQAGGDTAAARLAARLLPAAAAGLGQHHPLVVELAGHLDDRTVQPRGCARAPDAAPSGHATASPLRGPSPRRRRRARRRSLPYWALVAAVVCPAVAAATAATMLAITTFLPARTPGADTPPTTRPTARQATPPAGVPVAAGSSWSPSYPAAGDVRILRDTGTTIDVAWTDPTGGTRPTILFLTKNDTPPVVAATVQAAATRHQLTGLDRHARRYCISAAIAYSPTTLARAPDVCTNRPAPTSNTRASIPPPSKPATSTARPTTNGGVTAMPAATPTPVIPDSTSPWRNADDYATRAPPGRHHPRHAPRRPIVTTPSDAAPFETAVRDALTLADDLAQRPQPIGGRGRRGR</sequence>
<feature type="region of interest" description="Disordered" evidence="1">
    <location>
        <begin position="299"/>
        <end position="330"/>
    </location>
</feature>
<keyword evidence="2" id="KW-0472">Membrane</keyword>
<dbReference type="EMBL" id="JBHSIU010000111">
    <property type="protein sequence ID" value="MFC5007072.1"/>
    <property type="molecule type" value="Genomic_DNA"/>
</dbReference>
<evidence type="ECO:0000256" key="1">
    <source>
        <dbReference type="SAM" id="MobiDB-lite"/>
    </source>
</evidence>
<keyword evidence="2" id="KW-1133">Transmembrane helix</keyword>
<feature type="compositionally biased region" description="Basic residues" evidence="1">
    <location>
        <begin position="485"/>
        <end position="495"/>
    </location>
</feature>
<dbReference type="SUPFAM" id="SSF48452">
    <property type="entry name" value="TPR-like"/>
    <property type="match status" value="1"/>
</dbReference>
<comment type="caution">
    <text evidence="3">The sequence shown here is derived from an EMBL/GenBank/DDBJ whole genome shotgun (WGS) entry which is preliminary data.</text>
</comment>
<evidence type="ECO:0000256" key="2">
    <source>
        <dbReference type="SAM" id="Phobius"/>
    </source>
</evidence>
<keyword evidence="4" id="KW-1185">Reference proteome</keyword>
<protein>
    <recommendedName>
        <fullName evidence="5">Tetratricopeptide repeat protein</fullName>
    </recommendedName>
</protein>
<organism evidence="3 4">
    <name type="scientific">Dactylosporangium cerinum</name>
    <dbReference type="NCBI Taxonomy" id="1434730"/>
    <lineage>
        <taxon>Bacteria</taxon>
        <taxon>Bacillati</taxon>
        <taxon>Actinomycetota</taxon>
        <taxon>Actinomycetes</taxon>
        <taxon>Micromonosporales</taxon>
        <taxon>Micromonosporaceae</taxon>
        <taxon>Dactylosporangium</taxon>
    </lineage>
</organism>
<feature type="transmembrane region" description="Helical" evidence="2">
    <location>
        <begin position="268"/>
        <end position="293"/>
    </location>
</feature>
<feature type="compositionally biased region" description="Polar residues" evidence="1">
    <location>
        <begin position="441"/>
        <end position="453"/>
    </location>
</feature>
<feature type="region of interest" description="Disordered" evidence="1">
    <location>
        <begin position="420"/>
        <end position="507"/>
    </location>
</feature>
<gene>
    <name evidence="3" type="ORF">ACFPIJ_55865</name>
</gene>
<accession>A0ABV9WFP5</accession>
<evidence type="ECO:0000313" key="3">
    <source>
        <dbReference type="EMBL" id="MFC5007072.1"/>
    </source>
</evidence>
<keyword evidence="2" id="KW-0812">Transmembrane</keyword>